<dbReference type="FunFam" id="1.20.1720.10:FF:000012">
    <property type="entry name" value="MFS toxin efflux pump (AflT)"/>
    <property type="match status" value="1"/>
</dbReference>
<feature type="transmembrane region" description="Helical" evidence="6">
    <location>
        <begin position="134"/>
        <end position="155"/>
    </location>
</feature>
<keyword evidence="4 6" id="KW-1133">Transmembrane helix</keyword>
<feature type="transmembrane region" description="Helical" evidence="6">
    <location>
        <begin position="194"/>
        <end position="217"/>
    </location>
</feature>
<dbReference type="Pfam" id="PF07690">
    <property type="entry name" value="MFS_1"/>
    <property type="match status" value="1"/>
</dbReference>
<dbReference type="AlphaFoldDB" id="A0A168KTB9"/>
<dbReference type="GO" id="GO:0005886">
    <property type="term" value="C:plasma membrane"/>
    <property type="evidence" value="ECO:0007669"/>
    <property type="project" value="TreeGrafter"/>
</dbReference>
<sequence length="537" mass="57190">MSATMVSSEQRVEAEKTAPANLEEAVLVESKEEDYPHGLQLAFVVLGILLCLFLAALDMTIVATAIPKITDEFHAIDQVGWYGSAFFLTLAVFQSFWGKLYRYCHLKWTYLAAGVVFEVGSLVCATATNNTALIVGRAVTGIGGAGLYCGTYTIIAFIVPAAKRARYTGLVGVSYAVASVAGPLIGGVFTDNISWRWCFYINLPIGGASLALILFSFKPPATAKPVPASLKEILLQLDLLGVALALVSMVCFFLVTQWAGASRPWDSASVITCLVVSVVTSFLFVGVQIWQGERASLVPRILSKRVVYGVACFAFFQNGMNFFFTYYIPIYFQSIDNYSAAQSGIYNLPLIFGACFLITIYGYYTVYMAVGSAACTIAAGLLYTMGMHTPLAHPLGYQMLLGAGQGLAIQVPVIVAQAISAPEDISASTAVILFFQMTGGAVCISAGQSAFINRLLYYLKSIAPGIDAARIVTIGASDLRGQVSSGDIDAVLQAYLGALKDTFALGVGFAGCAFLASWIAPIRNLANGSKVNVMAAL</sequence>
<dbReference type="InterPro" id="IPR036259">
    <property type="entry name" value="MFS_trans_sf"/>
</dbReference>
<dbReference type="OrthoDB" id="10021397at2759"/>
<comment type="subcellular location">
    <subcellularLocation>
        <location evidence="1">Membrane</location>
        <topology evidence="1">Multi-pass membrane protein</topology>
    </subcellularLocation>
</comment>
<dbReference type="Proteomes" id="UP000076881">
    <property type="component" value="Unassembled WGS sequence"/>
</dbReference>
<proteinExistence type="predicted"/>
<feature type="domain" description="Major facilitator superfamily (MFS) profile" evidence="7">
    <location>
        <begin position="44"/>
        <end position="537"/>
    </location>
</feature>
<feature type="transmembrane region" description="Helical" evidence="6">
    <location>
        <begin position="502"/>
        <end position="520"/>
    </location>
</feature>
<dbReference type="InterPro" id="IPR020846">
    <property type="entry name" value="MFS_dom"/>
</dbReference>
<evidence type="ECO:0000313" key="8">
    <source>
        <dbReference type="EMBL" id="OAA82123.1"/>
    </source>
</evidence>
<evidence type="ECO:0000313" key="9">
    <source>
        <dbReference type="Proteomes" id="UP000076881"/>
    </source>
</evidence>
<feature type="transmembrane region" description="Helical" evidence="6">
    <location>
        <begin position="237"/>
        <end position="255"/>
    </location>
</feature>
<dbReference type="EMBL" id="AZHF01000001">
    <property type="protein sequence ID" value="OAA82123.1"/>
    <property type="molecule type" value="Genomic_DNA"/>
</dbReference>
<evidence type="ECO:0000256" key="6">
    <source>
        <dbReference type="SAM" id="Phobius"/>
    </source>
</evidence>
<evidence type="ECO:0000256" key="1">
    <source>
        <dbReference type="ARBA" id="ARBA00004141"/>
    </source>
</evidence>
<feature type="transmembrane region" description="Helical" evidence="6">
    <location>
        <begin position="109"/>
        <end position="128"/>
    </location>
</feature>
<dbReference type="PROSITE" id="PS50850">
    <property type="entry name" value="MFS"/>
    <property type="match status" value="1"/>
</dbReference>
<feature type="transmembrane region" description="Helical" evidence="6">
    <location>
        <begin position="306"/>
        <end position="328"/>
    </location>
</feature>
<evidence type="ECO:0000256" key="3">
    <source>
        <dbReference type="ARBA" id="ARBA00022692"/>
    </source>
</evidence>
<feature type="transmembrane region" description="Helical" evidence="6">
    <location>
        <begin position="167"/>
        <end position="188"/>
    </location>
</feature>
<keyword evidence="9" id="KW-1185">Reference proteome</keyword>
<dbReference type="InterPro" id="IPR011701">
    <property type="entry name" value="MFS"/>
</dbReference>
<dbReference type="GO" id="GO:0022857">
    <property type="term" value="F:transmembrane transporter activity"/>
    <property type="evidence" value="ECO:0007669"/>
    <property type="project" value="InterPro"/>
</dbReference>
<evidence type="ECO:0000259" key="7">
    <source>
        <dbReference type="PROSITE" id="PS50850"/>
    </source>
</evidence>
<organism evidence="8 9">
    <name type="scientific">Akanthomyces lecanii RCEF 1005</name>
    <dbReference type="NCBI Taxonomy" id="1081108"/>
    <lineage>
        <taxon>Eukaryota</taxon>
        <taxon>Fungi</taxon>
        <taxon>Dikarya</taxon>
        <taxon>Ascomycota</taxon>
        <taxon>Pezizomycotina</taxon>
        <taxon>Sordariomycetes</taxon>
        <taxon>Hypocreomycetidae</taxon>
        <taxon>Hypocreales</taxon>
        <taxon>Cordycipitaceae</taxon>
        <taxon>Akanthomyces</taxon>
        <taxon>Cordyceps confragosa</taxon>
    </lineage>
</organism>
<keyword evidence="2" id="KW-0813">Transport</keyword>
<evidence type="ECO:0000256" key="4">
    <source>
        <dbReference type="ARBA" id="ARBA00022989"/>
    </source>
</evidence>
<feature type="transmembrane region" description="Helical" evidence="6">
    <location>
        <begin position="267"/>
        <end position="285"/>
    </location>
</feature>
<feature type="transmembrane region" description="Helical" evidence="6">
    <location>
        <begin position="41"/>
        <end position="67"/>
    </location>
</feature>
<evidence type="ECO:0000256" key="5">
    <source>
        <dbReference type="ARBA" id="ARBA00023136"/>
    </source>
</evidence>
<comment type="caution">
    <text evidence="8">The sequence shown here is derived from an EMBL/GenBank/DDBJ whole genome shotgun (WGS) entry which is preliminary data.</text>
</comment>
<keyword evidence="5 6" id="KW-0472">Membrane</keyword>
<evidence type="ECO:0000256" key="2">
    <source>
        <dbReference type="ARBA" id="ARBA00022448"/>
    </source>
</evidence>
<gene>
    <name evidence="8" type="ORF">LEL_01668</name>
</gene>
<keyword evidence="3 6" id="KW-0812">Transmembrane</keyword>
<feature type="transmembrane region" description="Helical" evidence="6">
    <location>
        <begin position="431"/>
        <end position="451"/>
    </location>
</feature>
<name>A0A168KTB9_CORDF</name>
<dbReference type="SUPFAM" id="SSF103473">
    <property type="entry name" value="MFS general substrate transporter"/>
    <property type="match status" value="1"/>
</dbReference>
<feature type="transmembrane region" description="Helical" evidence="6">
    <location>
        <begin position="79"/>
        <end position="97"/>
    </location>
</feature>
<feature type="transmembrane region" description="Helical" evidence="6">
    <location>
        <begin position="340"/>
        <end position="359"/>
    </location>
</feature>
<dbReference type="PANTHER" id="PTHR23501">
    <property type="entry name" value="MAJOR FACILITATOR SUPERFAMILY"/>
    <property type="match status" value="1"/>
</dbReference>
<protein>
    <submittedName>
        <fullName evidence="8">MFS multidrug transporter</fullName>
    </submittedName>
</protein>
<accession>A0A168KTB9</accession>
<dbReference type="PANTHER" id="PTHR23501:SF177">
    <property type="entry name" value="MAJOR FACILITATOR SUPERFAMILY (MFS) PROFILE DOMAIN-CONTAINING PROTEIN-RELATED"/>
    <property type="match status" value="1"/>
</dbReference>
<dbReference type="CDD" id="cd17502">
    <property type="entry name" value="MFS_Azr1_MDR_like"/>
    <property type="match status" value="1"/>
</dbReference>
<dbReference type="Gene3D" id="1.20.1250.20">
    <property type="entry name" value="MFS general substrate transporter like domains"/>
    <property type="match status" value="1"/>
</dbReference>
<feature type="transmembrane region" description="Helical" evidence="6">
    <location>
        <begin position="366"/>
        <end position="385"/>
    </location>
</feature>
<reference evidence="8 9" key="1">
    <citation type="journal article" date="2016" name="Genome Biol. Evol.">
        <title>Divergent and convergent evolution of fungal pathogenicity.</title>
        <authorList>
            <person name="Shang Y."/>
            <person name="Xiao G."/>
            <person name="Zheng P."/>
            <person name="Cen K."/>
            <person name="Zhan S."/>
            <person name="Wang C."/>
        </authorList>
    </citation>
    <scope>NUCLEOTIDE SEQUENCE [LARGE SCALE GENOMIC DNA]</scope>
    <source>
        <strain evidence="8 9">RCEF 1005</strain>
    </source>
</reference>